<dbReference type="InterPro" id="IPR003607">
    <property type="entry name" value="HD/PDEase_dom"/>
</dbReference>
<accession>A0A7Y9GAG0</accession>
<evidence type="ECO:0000313" key="3">
    <source>
        <dbReference type="Proteomes" id="UP000591272"/>
    </source>
</evidence>
<dbReference type="SMART" id="SM00471">
    <property type="entry name" value="HDc"/>
    <property type="match status" value="1"/>
</dbReference>
<gene>
    <name evidence="2" type="ORF">BJ999_003152</name>
</gene>
<dbReference type="RefSeq" id="WP_179834004.1">
    <property type="nucleotide sequence ID" value="NZ_BMRD01000001.1"/>
</dbReference>
<dbReference type="Proteomes" id="UP000591272">
    <property type="component" value="Unassembled WGS sequence"/>
</dbReference>
<reference evidence="2 3" key="1">
    <citation type="submission" date="2020-07" db="EMBL/GenBank/DDBJ databases">
        <title>Sequencing the genomes of 1000 actinobacteria strains.</title>
        <authorList>
            <person name="Klenk H.-P."/>
        </authorList>
    </citation>
    <scope>NUCLEOTIDE SEQUENCE [LARGE SCALE GENOMIC DNA]</scope>
    <source>
        <strain evidence="2 3">DSM 43461</strain>
    </source>
</reference>
<dbReference type="Pfam" id="PF01966">
    <property type="entry name" value="HD"/>
    <property type="match status" value="1"/>
</dbReference>
<sequence length="198" mass="21740">MEIPGDDEIRALHERYAPGDAAFEAVWTHCVIVSEIAERIMDGAGLAVDADLVRAGCLLHDLGVYRLYGPSGTIDGSGYVRHGVLGHAILRDEGFPEEICRFCSCHTGVGLTRDDIVRQRLPVPAGDYVAESGEERLVMYADKFHSKTDPPTFVSAATYAGHVRRYGEEKVRVFEAMRESFGEPDLGPLLEKYGQGLV</sequence>
<dbReference type="InterPro" id="IPR006674">
    <property type="entry name" value="HD_domain"/>
</dbReference>
<evidence type="ECO:0000313" key="2">
    <source>
        <dbReference type="EMBL" id="NYE12856.1"/>
    </source>
</evidence>
<evidence type="ECO:0000259" key="1">
    <source>
        <dbReference type="SMART" id="SM00471"/>
    </source>
</evidence>
<organism evidence="2 3">
    <name type="scientific">Actinomadura citrea</name>
    <dbReference type="NCBI Taxonomy" id="46158"/>
    <lineage>
        <taxon>Bacteria</taxon>
        <taxon>Bacillati</taxon>
        <taxon>Actinomycetota</taxon>
        <taxon>Actinomycetes</taxon>
        <taxon>Streptosporangiales</taxon>
        <taxon>Thermomonosporaceae</taxon>
        <taxon>Actinomadura</taxon>
    </lineage>
</organism>
<name>A0A7Y9GAG0_9ACTN</name>
<dbReference type="CDD" id="cd00077">
    <property type="entry name" value="HDc"/>
    <property type="match status" value="1"/>
</dbReference>
<dbReference type="SUPFAM" id="SSF109604">
    <property type="entry name" value="HD-domain/PDEase-like"/>
    <property type="match status" value="1"/>
</dbReference>
<protein>
    <recommendedName>
        <fullName evidence="1">HD/PDEase domain-containing protein</fullName>
    </recommendedName>
</protein>
<dbReference type="InterPro" id="IPR006675">
    <property type="entry name" value="HDIG_dom"/>
</dbReference>
<comment type="caution">
    <text evidence="2">The sequence shown here is derived from an EMBL/GenBank/DDBJ whole genome shotgun (WGS) entry which is preliminary data.</text>
</comment>
<feature type="domain" description="HD/PDEase" evidence="1">
    <location>
        <begin position="22"/>
        <end position="156"/>
    </location>
</feature>
<keyword evidence="3" id="KW-1185">Reference proteome</keyword>
<dbReference type="EMBL" id="JACCBT010000001">
    <property type="protein sequence ID" value="NYE12856.1"/>
    <property type="molecule type" value="Genomic_DNA"/>
</dbReference>
<proteinExistence type="predicted"/>
<dbReference type="Gene3D" id="1.10.3210.10">
    <property type="entry name" value="Hypothetical protein af1432"/>
    <property type="match status" value="1"/>
</dbReference>
<dbReference type="NCBIfam" id="TIGR00277">
    <property type="entry name" value="HDIG"/>
    <property type="match status" value="1"/>
</dbReference>
<dbReference type="AlphaFoldDB" id="A0A7Y9GAG0"/>